<evidence type="ECO:0000256" key="1">
    <source>
        <dbReference type="PROSITE-ProRule" id="PRU00047"/>
    </source>
</evidence>
<proteinExistence type="predicted"/>
<organism evidence="4 5">
    <name type="scientific">Helobdella robusta</name>
    <name type="common">Californian leech</name>
    <dbReference type="NCBI Taxonomy" id="6412"/>
    <lineage>
        <taxon>Eukaryota</taxon>
        <taxon>Metazoa</taxon>
        <taxon>Spiralia</taxon>
        <taxon>Lophotrochozoa</taxon>
        <taxon>Annelida</taxon>
        <taxon>Clitellata</taxon>
        <taxon>Hirudinea</taxon>
        <taxon>Rhynchobdellida</taxon>
        <taxon>Glossiphoniidae</taxon>
        <taxon>Helobdella</taxon>
    </lineage>
</organism>
<dbReference type="InterPro" id="IPR001878">
    <property type="entry name" value="Znf_CCHC"/>
</dbReference>
<keyword evidence="1" id="KW-0863">Zinc-finger</keyword>
<dbReference type="EnsemblMetazoa" id="HelroT162989">
    <property type="protein sequence ID" value="HelroP162989"/>
    <property type="gene ID" value="HelroG162989"/>
</dbReference>
<dbReference type="GO" id="GO:0008270">
    <property type="term" value="F:zinc ion binding"/>
    <property type="evidence" value="ECO:0007669"/>
    <property type="project" value="UniProtKB-KW"/>
</dbReference>
<reference evidence="4" key="3">
    <citation type="submission" date="2015-06" db="UniProtKB">
        <authorList>
            <consortium name="EnsemblMetazoa"/>
        </authorList>
    </citation>
    <scope>IDENTIFICATION</scope>
</reference>
<dbReference type="PANTHER" id="PTHR19963:SF30">
    <property type="entry name" value="ENDONUCLEASE_EXONUCLEASE_PHOSPHATASE DOMAIN-CONTAINING PROTEIN"/>
    <property type="match status" value="1"/>
</dbReference>
<evidence type="ECO:0000313" key="4">
    <source>
        <dbReference type="EnsemblMetazoa" id="HelroP162989"/>
    </source>
</evidence>
<reference evidence="5" key="1">
    <citation type="submission" date="2012-12" db="EMBL/GenBank/DDBJ databases">
        <authorList>
            <person name="Hellsten U."/>
            <person name="Grimwood J."/>
            <person name="Chapman J.A."/>
            <person name="Shapiro H."/>
            <person name="Aerts A."/>
            <person name="Otillar R.P."/>
            <person name="Terry A.Y."/>
            <person name="Boore J.L."/>
            <person name="Simakov O."/>
            <person name="Marletaz F."/>
            <person name="Cho S.-J."/>
            <person name="Edsinger-Gonzales E."/>
            <person name="Havlak P."/>
            <person name="Kuo D.-H."/>
            <person name="Larsson T."/>
            <person name="Lv J."/>
            <person name="Arendt D."/>
            <person name="Savage R."/>
            <person name="Osoegawa K."/>
            <person name="de Jong P."/>
            <person name="Lindberg D.R."/>
            <person name="Seaver E.C."/>
            <person name="Weisblat D.A."/>
            <person name="Putnam N.H."/>
            <person name="Grigoriev I.V."/>
            <person name="Rokhsar D.S."/>
        </authorList>
    </citation>
    <scope>NUCLEOTIDE SEQUENCE</scope>
</reference>
<dbReference type="SMART" id="SM00343">
    <property type="entry name" value="ZnF_C2HC"/>
    <property type="match status" value="1"/>
</dbReference>
<dbReference type="Gene3D" id="4.10.60.10">
    <property type="entry name" value="Zinc finger, CCHC-type"/>
    <property type="match status" value="1"/>
</dbReference>
<dbReference type="GeneID" id="20199881"/>
<dbReference type="CTD" id="20199881"/>
<accession>T1ETI1</accession>
<name>T1ETI1_HELRO</name>
<evidence type="ECO:0000259" key="2">
    <source>
        <dbReference type="PROSITE" id="PS50158"/>
    </source>
</evidence>
<dbReference type="OrthoDB" id="6091153at2759"/>
<sequence length="121" mass="13641">MEAYLSCSLTGEAAEVLWDLAELAYPGKQSKLAIHLTRDFLSALNDADLELKEHAGYNGRRDESSGTERQMNSLCQSLDLLRDHRVQPTVFHVRGEKVCFDCGKLGHFVSQCPQRSTPKRF</sequence>
<dbReference type="RefSeq" id="XP_009023278.1">
    <property type="nucleotide sequence ID" value="XM_009025030.1"/>
</dbReference>
<dbReference type="PROSITE" id="PS50158">
    <property type="entry name" value="ZF_CCHC"/>
    <property type="match status" value="1"/>
</dbReference>
<dbReference type="HOGENOM" id="CLU_2040613_0_0_1"/>
<gene>
    <name evidence="4" type="primary">20199881</name>
    <name evidence="3" type="ORF">HELRODRAFT_162989</name>
</gene>
<dbReference type="AlphaFoldDB" id="T1ETI1"/>
<dbReference type="EMBL" id="KB097143">
    <property type="protein sequence ID" value="ESN99440.1"/>
    <property type="molecule type" value="Genomic_DNA"/>
</dbReference>
<keyword evidence="1" id="KW-0862">Zinc</keyword>
<dbReference type="InterPro" id="IPR036875">
    <property type="entry name" value="Znf_CCHC_sf"/>
</dbReference>
<dbReference type="Pfam" id="PF00098">
    <property type="entry name" value="zf-CCHC"/>
    <property type="match status" value="1"/>
</dbReference>
<dbReference type="GO" id="GO:0003676">
    <property type="term" value="F:nucleic acid binding"/>
    <property type="evidence" value="ECO:0007669"/>
    <property type="project" value="InterPro"/>
</dbReference>
<dbReference type="EMBL" id="AMQM01001257">
    <property type="status" value="NOT_ANNOTATED_CDS"/>
    <property type="molecule type" value="Genomic_DNA"/>
</dbReference>
<keyword evidence="5" id="KW-1185">Reference proteome</keyword>
<protein>
    <recommendedName>
        <fullName evidence="2">CCHC-type domain-containing protein</fullName>
    </recommendedName>
</protein>
<dbReference type="InParanoid" id="T1ETI1"/>
<dbReference type="KEGG" id="hro:HELRODRAFT_162989"/>
<dbReference type="SUPFAM" id="SSF57756">
    <property type="entry name" value="Retrovirus zinc finger-like domains"/>
    <property type="match status" value="1"/>
</dbReference>
<keyword evidence="1" id="KW-0479">Metal-binding</keyword>
<feature type="domain" description="CCHC-type" evidence="2">
    <location>
        <begin position="99"/>
        <end position="114"/>
    </location>
</feature>
<dbReference type="PANTHER" id="PTHR19963">
    <property type="entry name" value="CCHC-TYPE DOMAIN-CONTAINING PROTEIN"/>
    <property type="match status" value="1"/>
</dbReference>
<evidence type="ECO:0000313" key="3">
    <source>
        <dbReference type="EMBL" id="ESN99440.1"/>
    </source>
</evidence>
<dbReference type="Proteomes" id="UP000015101">
    <property type="component" value="Unassembled WGS sequence"/>
</dbReference>
<evidence type="ECO:0000313" key="5">
    <source>
        <dbReference type="Proteomes" id="UP000015101"/>
    </source>
</evidence>
<reference evidence="3 5" key="2">
    <citation type="journal article" date="2013" name="Nature">
        <title>Insights into bilaterian evolution from three spiralian genomes.</title>
        <authorList>
            <person name="Simakov O."/>
            <person name="Marletaz F."/>
            <person name="Cho S.J."/>
            <person name="Edsinger-Gonzales E."/>
            <person name="Havlak P."/>
            <person name="Hellsten U."/>
            <person name="Kuo D.H."/>
            <person name="Larsson T."/>
            <person name="Lv J."/>
            <person name="Arendt D."/>
            <person name="Savage R."/>
            <person name="Osoegawa K."/>
            <person name="de Jong P."/>
            <person name="Grimwood J."/>
            <person name="Chapman J.A."/>
            <person name="Shapiro H."/>
            <person name="Aerts A."/>
            <person name="Otillar R.P."/>
            <person name="Terry A.Y."/>
            <person name="Boore J.L."/>
            <person name="Grigoriev I.V."/>
            <person name="Lindberg D.R."/>
            <person name="Seaver E.C."/>
            <person name="Weisblat D.A."/>
            <person name="Putnam N.H."/>
            <person name="Rokhsar D.S."/>
        </authorList>
    </citation>
    <scope>NUCLEOTIDE SEQUENCE</scope>
</reference>